<dbReference type="AlphaFoldDB" id="A0A3S3SF01"/>
<sequence length="92" mass="10097">MGDIAIARSHLLLNDGKRVVIVEISPEPFVMNGMLVDVRVAPETGVLGRVRIDSGTRWFSPLPAWIHRSRLQRPDGGPEASTSSARSKEFST</sequence>
<protein>
    <submittedName>
        <fullName evidence="2">Uncharacterized protein</fullName>
    </submittedName>
</protein>
<comment type="caution">
    <text evidence="2">The sequence shown here is derived from an EMBL/GenBank/DDBJ whole genome shotgun (WGS) entry which is preliminary data.</text>
</comment>
<reference evidence="2 3" key="1">
    <citation type="submission" date="2019-01" db="EMBL/GenBank/DDBJ databases">
        <authorList>
            <person name="Chen W.-M."/>
        </authorList>
    </citation>
    <scope>NUCLEOTIDE SEQUENCE [LARGE SCALE GENOMIC DNA]</scope>
    <source>
        <strain evidence="2 3">ICH-3</strain>
    </source>
</reference>
<evidence type="ECO:0000256" key="1">
    <source>
        <dbReference type="SAM" id="MobiDB-lite"/>
    </source>
</evidence>
<evidence type="ECO:0000313" key="3">
    <source>
        <dbReference type="Proteomes" id="UP000288178"/>
    </source>
</evidence>
<feature type="region of interest" description="Disordered" evidence="1">
    <location>
        <begin position="69"/>
        <end position="92"/>
    </location>
</feature>
<proteinExistence type="predicted"/>
<evidence type="ECO:0000313" key="2">
    <source>
        <dbReference type="EMBL" id="RVT53973.1"/>
    </source>
</evidence>
<dbReference type="EMBL" id="SACT01000001">
    <property type="protein sequence ID" value="RVT53973.1"/>
    <property type="molecule type" value="Genomic_DNA"/>
</dbReference>
<dbReference type="RefSeq" id="WP_128195681.1">
    <property type="nucleotide sequence ID" value="NZ_SACT01000001.1"/>
</dbReference>
<dbReference type="Proteomes" id="UP000288178">
    <property type="component" value="Unassembled WGS sequence"/>
</dbReference>
<organism evidence="2 3">
    <name type="scientific">Rubrivivax albus</name>
    <dbReference type="NCBI Taxonomy" id="2499835"/>
    <lineage>
        <taxon>Bacteria</taxon>
        <taxon>Pseudomonadati</taxon>
        <taxon>Pseudomonadota</taxon>
        <taxon>Betaproteobacteria</taxon>
        <taxon>Burkholderiales</taxon>
        <taxon>Sphaerotilaceae</taxon>
        <taxon>Rubrivivax</taxon>
    </lineage>
</organism>
<keyword evidence="3" id="KW-1185">Reference proteome</keyword>
<accession>A0A3S3SF01</accession>
<name>A0A3S3SF01_9BURK</name>
<gene>
    <name evidence="2" type="ORF">ENE75_03595</name>
</gene>